<dbReference type="GO" id="GO:0032259">
    <property type="term" value="P:methylation"/>
    <property type="evidence" value="ECO:0007669"/>
    <property type="project" value="UniProtKB-KW"/>
</dbReference>
<dbReference type="SUPFAM" id="SSF53335">
    <property type="entry name" value="S-adenosyl-L-methionine-dependent methyltransferases"/>
    <property type="match status" value="1"/>
</dbReference>
<keyword evidence="2" id="KW-0808">Transferase</keyword>
<dbReference type="AlphaFoldDB" id="A0A7W2DSK0"/>
<dbReference type="EMBL" id="JACERG010000010">
    <property type="protein sequence ID" value="MBA5222213.1"/>
    <property type="molecule type" value="Genomic_DNA"/>
</dbReference>
<dbReference type="Pfam" id="PF08241">
    <property type="entry name" value="Methyltransf_11"/>
    <property type="match status" value="1"/>
</dbReference>
<dbReference type="Gene3D" id="3.40.50.150">
    <property type="entry name" value="Vaccinia Virus protein VP39"/>
    <property type="match status" value="1"/>
</dbReference>
<dbReference type="GO" id="GO:0008757">
    <property type="term" value="F:S-adenosylmethionine-dependent methyltransferase activity"/>
    <property type="evidence" value="ECO:0007669"/>
    <property type="project" value="InterPro"/>
</dbReference>
<evidence type="ECO:0000313" key="3">
    <source>
        <dbReference type="Proteomes" id="UP000587608"/>
    </source>
</evidence>
<accession>A0A7W2DSK0</accession>
<reference evidence="2 3" key="1">
    <citation type="submission" date="2020-07" db="EMBL/GenBank/DDBJ databases">
        <title>Differential regulation of undecylprodigiosin biosynthesis in the yeast-scavenging Streptomyces strain MBK6.</title>
        <authorList>
            <person name="Baral B."/>
            <person name="Siitonen V."/>
            <person name="Laughlin M."/>
            <person name="Yamada K."/>
            <person name="Ilomaeki M."/>
            <person name="Metsae-Ketelae M."/>
            <person name="Niemi J."/>
        </authorList>
    </citation>
    <scope>NUCLEOTIDE SEQUENCE [LARGE SCALE GENOMIC DNA]</scope>
    <source>
        <strain evidence="2 3">MBK6</strain>
    </source>
</reference>
<feature type="domain" description="Methyltransferase type 11" evidence="1">
    <location>
        <begin position="33"/>
        <end position="80"/>
    </location>
</feature>
<organism evidence="2 3">
    <name type="scientific">Streptomyces griseoaurantiacus</name>
    <dbReference type="NCBI Taxonomy" id="68213"/>
    <lineage>
        <taxon>Bacteria</taxon>
        <taxon>Bacillati</taxon>
        <taxon>Actinomycetota</taxon>
        <taxon>Actinomycetes</taxon>
        <taxon>Kitasatosporales</taxon>
        <taxon>Streptomycetaceae</taxon>
        <taxon>Streptomyces</taxon>
        <taxon>Streptomyces aurantiacus group</taxon>
    </lineage>
</organism>
<dbReference type="Proteomes" id="UP000587608">
    <property type="component" value="Unassembled WGS sequence"/>
</dbReference>
<dbReference type="InterPro" id="IPR029063">
    <property type="entry name" value="SAM-dependent_MTases_sf"/>
</dbReference>
<gene>
    <name evidence="2" type="ORF">H1X69_12380</name>
</gene>
<dbReference type="InterPro" id="IPR013216">
    <property type="entry name" value="Methyltransf_11"/>
</dbReference>
<comment type="caution">
    <text evidence="2">The sequence shown here is derived from an EMBL/GenBank/DDBJ whole genome shotgun (WGS) entry which is preliminary data.</text>
</comment>
<proteinExistence type="predicted"/>
<name>A0A7W2DSK0_9ACTN</name>
<sequence>MVTSIELGGGTKVQPGWINLDPRHGQKQWRRQAQDVPWPIQDNSVDAIRASHVMEHIPAGKPRIDVMNEAHRVLKPGGVFEIRVPLVVGTWHALADPTHVSFWVPESFSYFDGSIGADADYGIRMWKTLSFHVAGGWEGHWKGTPR</sequence>
<protein>
    <submittedName>
        <fullName evidence="2">Methyltransferase domain-containing protein</fullName>
    </submittedName>
</protein>
<evidence type="ECO:0000259" key="1">
    <source>
        <dbReference type="Pfam" id="PF08241"/>
    </source>
</evidence>
<evidence type="ECO:0000313" key="2">
    <source>
        <dbReference type="EMBL" id="MBA5222213.1"/>
    </source>
</evidence>
<keyword evidence="2" id="KW-0489">Methyltransferase</keyword>